<name>A0ABQ9GD98_9NEOP</name>
<reference evidence="2 3" key="1">
    <citation type="submission" date="2023-02" db="EMBL/GenBank/DDBJ databases">
        <title>LHISI_Scaffold_Assembly.</title>
        <authorList>
            <person name="Stuart O.P."/>
            <person name="Cleave R."/>
            <person name="Magrath M.J.L."/>
            <person name="Mikheyev A.S."/>
        </authorList>
    </citation>
    <scope>NUCLEOTIDE SEQUENCE [LARGE SCALE GENOMIC DNA]</scope>
    <source>
        <strain evidence="2">Daus_M_001</strain>
        <tissue evidence="2">Leg muscle</tissue>
    </source>
</reference>
<comment type="caution">
    <text evidence="2">The sequence shown here is derived from an EMBL/GenBank/DDBJ whole genome shotgun (WGS) entry which is preliminary data.</text>
</comment>
<accession>A0ABQ9GD98</accession>
<proteinExistence type="predicted"/>
<feature type="compositionally biased region" description="Basic and acidic residues" evidence="1">
    <location>
        <begin position="1018"/>
        <end position="1030"/>
    </location>
</feature>
<feature type="region of interest" description="Disordered" evidence="1">
    <location>
        <begin position="255"/>
        <end position="282"/>
    </location>
</feature>
<dbReference type="EMBL" id="JARBHB010000013">
    <property type="protein sequence ID" value="KAJ8870385.1"/>
    <property type="molecule type" value="Genomic_DNA"/>
</dbReference>
<feature type="region of interest" description="Disordered" evidence="1">
    <location>
        <begin position="751"/>
        <end position="783"/>
    </location>
</feature>
<evidence type="ECO:0000313" key="3">
    <source>
        <dbReference type="Proteomes" id="UP001159363"/>
    </source>
</evidence>
<gene>
    <name evidence="2" type="ORF">PR048_029406</name>
</gene>
<dbReference type="Proteomes" id="UP001159363">
    <property type="component" value="Chromosome 12"/>
</dbReference>
<sequence>MQTERLLILPNRARQRRAPSSARLLLQLGVNEPPLVGSTCSLTRRPLPSRQMDSVPGPATLRPNSHCFTFAGAAVAERLNCSPPTGENRVQSPTGSLPAFRKWRSCRTVPLVGDLPFPLTLAFRRCFILASFHPHRLSAPQLDSSLMFVFMPDAAASPAQLEACADVFEAPTTHARTCFHSREDLFVVAASGATNVALKQEVFCKHHESRRVWSYARKNPVKTFGRLFDTEVLRADEGEARRGWRSGAGMKVPGKRGIPDGIVRSDSHARKSKSGPAGNRTRFVQTCGMGKSRAQYCQGGHGVHILKSTETWQWPWVYPAAKLLVVRMYIAAVSLEDRSVLTGVCVARSKDTHELICLAVSTMDSPGSSLLPNEFRARKRYLRRDFTDTAHQRAETAGLSRSLNHDDVLVKVTRARSQTSSDEDLGKCGVGVIEASSRSLRQTSWTYTPEVERFIIPRVLVPAHRITVVFTLAFTAASTIVLFAGLPPPRSTEDIACRGRVFLGILRFQHPSIRPLLQFRYTHVCRKKLSEMCFPLHLLWFSRHAICNGFIVFIRDVGFLPALRNIRTSCKQRLAAVTHKKKKKPFVKMAVWPDHRTIMLSVANHRKAPRTAVLIRNEVPVTCGTPAVDLTLTDLCRVSRPPPRAWLGRRRVTDFHLSSCIRLVGWTPVGTPLPRSRREGAIRATLTRTPSASSLLRASRAVFPSLRQGGGATAAPPAAGHSNYADCTGAAACVTFPARPARWHLARPPELTRRHEPPSISINKDPSPGIRASPKCSTVPRAPSRTVGFTHRVSHLLVQTQQEHLVRSRTALHFAAEFSFFSEEEEAVTPASLTAIFLCHRYICRDLQQGRGAPVTQASLAAVSYSRDFQKACNQAASASFQKEGRVDSLIHAVFGTSWRMLANSSPSIVVADNQCALDVDNLCTRHKRRIDQTSPYTELTKACSKFAAQITPRSVSRRARKFSRSHPDKCRENRFGQVRLSSIYYINRERSGLTAYGSTHSFPRRSDTTVSHPIPSYERHRSLMRRADR</sequence>
<evidence type="ECO:0000256" key="1">
    <source>
        <dbReference type="SAM" id="MobiDB-lite"/>
    </source>
</evidence>
<evidence type="ECO:0000313" key="2">
    <source>
        <dbReference type="EMBL" id="KAJ8870385.1"/>
    </source>
</evidence>
<protein>
    <submittedName>
        <fullName evidence="2">Uncharacterized protein</fullName>
    </submittedName>
</protein>
<feature type="region of interest" description="Disordered" evidence="1">
    <location>
        <begin position="998"/>
        <end position="1030"/>
    </location>
</feature>
<keyword evidence="3" id="KW-1185">Reference proteome</keyword>
<organism evidence="2 3">
    <name type="scientific">Dryococelus australis</name>
    <dbReference type="NCBI Taxonomy" id="614101"/>
    <lineage>
        <taxon>Eukaryota</taxon>
        <taxon>Metazoa</taxon>
        <taxon>Ecdysozoa</taxon>
        <taxon>Arthropoda</taxon>
        <taxon>Hexapoda</taxon>
        <taxon>Insecta</taxon>
        <taxon>Pterygota</taxon>
        <taxon>Neoptera</taxon>
        <taxon>Polyneoptera</taxon>
        <taxon>Phasmatodea</taxon>
        <taxon>Verophasmatodea</taxon>
        <taxon>Anareolatae</taxon>
        <taxon>Phasmatidae</taxon>
        <taxon>Eurycanthinae</taxon>
        <taxon>Dryococelus</taxon>
    </lineage>
</organism>